<evidence type="ECO:0000256" key="2">
    <source>
        <dbReference type="ARBA" id="ARBA00007639"/>
    </source>
</evidence>
<dbReference type="EMBL" id="JASCXX010000035">
    <property type="protein sequence ID" value="MDI6451404.1"/>
    <property type="molecule type" value="Genomic_DNA"/>
</dbReference>
<evidence type="ECO:0000313" key="5">
    <source>
        <dbReference type="EMBL" id="MDI6451404.1"/>
    </source>
</evidence>
<evidence type="ECO:0000256" key="1">
    <source>
        <dbReference type="ARBA" id="ARBA00004196"/>
    </source>
</evidence>
<sequence length="339" mass="37480">MTMKALLRTVVLLGTSAVVVGALSCSRRGPQEGQLTICFAFQDLETEFWVAGHKAITETLRGKGIRVLERNANQDANRQLEQVRDAIAQDVDGIIIIPQDGESAVTIVGEANRAGIPIAVFNRPPSDRSKPALVVVADNEEIAEEAVTYMAKVARQKRRDRKWKPLIVVGDLGDRNAVARRQGFFNVIEKNPDLFETPIEVPSKWDPATTLANLEAALQANPDVDFLFTSSDFLYPQIRAVLEPLGKWKKIGEPGHVILGGLDGDSTAYKLMEEGYVDATGVQDLFFEAHAIMDALLDAIETGHRTPEKWIEDPGFALTQENMAERAKDMWGYRVLRGQ</sequence>
<feature type="domain" description="Periplasmic binding protein" evidence="4">
    <location>
        <begin position="38"/>
        <end position="301"/>
    </location>
</feature>
<dbReference type="InterPro" id="IPR025997">
    <property type="entry name" value="SBP_2_dom"/>
</dbReference>
<protein>
    <submittedName>
        <fullName evidence="5">Sugar ABC transporter substrate-binding protein</fullName>
    </submittedName>
</protein>
<organism evidence="5 6">
    <name type="scientific">Anaerobaca lacustris</name>
    <dbReference type="NCBI Taxonomy" id="3044600"/>
    <lineage>
        <taxon>Bacteria</taxon>
        <taxon>Pseudomonadati</taxon>
        <taxon>Planctomycetota</taxon>
        <taxon>Phycisphaerae</taxon>
        <taxon>Sedimentisphaerales</taxon>
        <taxon>Anaerobacaceae</taxon>
        <taxon>Anaerobaca</taxon>
    </lineage>
</organism>
<keyword evidence="3" id="KW-0732">Signal</keyword>
<dbReference type="Gene3D" id="3.40.50.2300">
    <property type="match status" value="2"/>
</dbReference>
<evidence type="ECO:0000259" key="4">
    <source>
        <dbReference type="Pfam" id="PF13407"/>
    </source>
</evidence>
<evidence type="ECO:0000256" key="3">
    <source>
        <dbReference type="ARBA" id="ARBA00022729"/>
    </source>
</evidence>
<dbReference type="GO" id="GO:0030313">
    <property type="term" value="C:cell envelope"/>
    <property type="evidence" value="ECO:0007669"/>
    <property type="project" value="UniProtKB-SubCell"/>
</dbReference>
<dbReference type="CDD" id="cd01536">
    <property type="entry name" value="PBP1_ABC_sugar_binding-like"/>
    <property type="match status" value="1"/>
</dbReference>
<dbReference type="RefSeq" id="WP_349246812.1">
    <property type="nucleotide sequence ID" value="NZ_JASCXX010000035.1"/>
</dbReference>
<name>A0AAW6U6W4_9BACT</name>
<gene>
    <name evidence="5" type="ORF">QJ522_20245</name>
</gene>
<dbReference type="SUPFAM" id="SSF53822">
    <property type="entry name" value="Periplasmic binding protein-like I"/>
    <property type="match status" value="1"/>
</dbReference>
<dbReference type="PANTHER" id="PTHR46847:SF1">
    <property type="entry name" value="D-ALLOSE-BINDING PERIPLASMIC PROTEIN-RELATED"/>
    <property type="match status" value="1"/>
</dbReference>
<proteinExistence type="inferred from homology"/>
<dbReference type="Proteomes" id="UP001431776">
    <property type="component" value="Unassembled WGS sequence"/>
</dbReference>
<reference evidence="5" key="1">
    <citation type="submission" date="2023-05" db="EMBL/GenBank/DDBJ databases">
        <title>Anaerotaeda fermentans gen. nov., sp. nov., a novel anaerobic planctomycete of the new family within the order Sedimentisphaerales isolated from Taman Peninsula, Russia.</title>
        <authorList>
            <person name="Khomyakova M.A."/>
            <person name="Merkel A.Y."/>
            <person name="Slobodkin A.I."/>
        </authorList>
    </citation>
    <scope>NUCLEOTIDE SEQUENCE</scope>
    <source>
        <strain evidence="5">M17dextr</strain>
    </source>
</reference>
<dbReference type="Pfam" id="PF13407">
    <property type="entry name" value="Peripla_BP_4"/>
    <property type="match status" value="1"/>
</dbReference>
<keyword evidence="6" id="KW-1185">Reference proteome</keyword>
<dbReference type="GO" id="GO:0030246">
    <property type="term" value="F:carbohydrate binding"/>
    <property type="evidence" value="ECO:0007669"/>
    <property type="project" value="UniProtKB-ARBA"/>
</dbReference>
<comment type="caution">
    <text evidence="5">The sequence shown here is derived from an EMBL/GenBank/DDBJ whole genome shotgun (WGS) entry which is preliminary data.</text>
</comment>
<dbReference type="InterPro" id="IPR028082">
    <property type="entry name" value="Peripla_BP_I"/>
</dbReference>
<dbReference type="PROSITE" id="PS51257">
    <property type="entry name" value="PROKAR_LIPOPROTEIN"/>
    <property type="match status" value="1"/>
</dbReference>
<comment type="subcellular location">
    <subcellularLocation>
        <location evidence="1">Cell envelope</location>
    </subcellularLocation>
</comment>
<accession>A0AAW6U6W4</accession>
<comment type="similarity">
    <text evidence="2">Belongs to the bacterial solute-binding protein 2 family.</text>
</comment>
<dbReference type="PANTHER" id="PTHR46847">
    <property type="entry name" value="D-ALLOSE-BINDING PERIPLASMIC PROTEIN-RELATED"/>
    <property type="match status" value="1"/>
</dbReference>
<dbReference type="AlphaFoldDB" id="A0AAW6U6W4"/>
<evidence type="ECO:0000313" key="6">
    <source>
        <dbReference type="Proteomes" id="UP001431776"/>
    </source>
</evidence>